<proteinExistence type="predicted"/>
<dbReference type="AlphaFoldDB" id="A0A024G0I3"/>
<protein>
    <submittedName>
        <fullName evidence="2">Uncharacterized protein</fullName>
    </submittedName>
</protein>
<dbReference type="EMBL" id="CAIX01000005">
    <property type="protein sequence ID" value="CCI40063.1"/>
    <property type="molecule type" value="Genomic_DNA"/>
</dbReference>
<sequence length="99" mass="11658">MTLQAECIPETLRHNVKHRRKKKLWLSLLIKSTICSLITMIQIRSYNTVFNSARDLEACNLFLQLHNQRNSMCLVKDTIFNYKAQSWARESEFNALNVN</sequence>
<evidence type="ECO:0000313" key="2">
    <source>
        <dbReference type="EMBL" id="CCI40063.1"/>
    </source>
</evidence>
<feature type="transmembrane region" description="Helical" evidence="1">
    <location>
        <begin position="24"/>
        <end position="43"/>
    </location>
</feature>
<organism evidence="2 3">
    <name type="scientific">Albugo candida</name>
    <dbReference type="NCBI Taxonomy" id="65357"/>
    <lineage>
        <taxon>Eukaryota</taxon>
        <taxon>Sar</taxon>
        <taxon>Stramenopiles</taxon>
        <taxon>Oomycota</taxon>
        <taxon>Peronosporomycetes</taxon>
        <taxon>Albuginales</taxon>
        <taxon>Albuginaceae</taxon>
        <taxon>Albugo</taxon>
    </lineage>
</organism>
<accession>A0A024G0I3</accession>
<reference evidence="2 3" key="1">
    <citation type="submission" date="2012-05" db="EMBL/GenBank/DDBJ databases">
        <title>Recombination and specialization in a pathogen metapopulation.</title>
        <authorList>
            <person name="Gardiner A."/>
            <person name="Kemen E."/>
            <person name="Schultz-Larsen T."/>
            <person name="MacLean D."/>
            <person name="Van Oosterhout C."/>
            <person name="Jones J.D.G."/>
        </authorList>
    </citation>
    <scope>NUCLEOTIDE SEQUENCE [LARGE SCALE GENOMIC DNA]</scope>
    <source>
        <strain evidence="2 3">Ac Nc2</strain>
    </source>
</reference>
<keyword evidence="3" id="KW-1185">Reference proteome</keyword>
<keyword evidence="1" id="KW-0472">Membrane</keyword>
<evidence type="ECO:0000256" key="1">
    <source>
        <dbReference type="SAM" id="Phobius"/>
    </source>
</evidence>
<gene>
    <name evidence="2" type="ORF">BN9_008470</name>
</gene>
<comment type="caution">
    <text evidence="2">The sequence shown here is derived from an EMBL/GenBank/DDBJ whole genome shotgun (WGS) entry which is preliminary data.</text>
</comment>
<name>A0A024G0I3_9STRA</name>
<keyword evidence="1" id="KW-0812">Transmembrane</keyword>
<evidence type="ECO:0000313" key="3">
    <source>
        <dbReference type="Proteomes" id="UP000053237"/>
    </source>
</evidence>
<dbReference type="Proteomes" id="UP000053237">
    <property type="component" value="Unassembled WGS sequence"/>
</dbReference>
<keyword evidence="1" id="KW-1133">Transmembrane helix</keyword>
<dbReference type="InParanoid" id="A0A024G0I3"/>